<evidence type="ECO:0000256" key="2">
    <source>
        <dbReference type="ARBA" id="ARBA00006991"/>
    </source>
</evidence>
<reference evidence="14 16" key="2">
    <citation type="journal article" date="2013" name="Nature">
        <title>Insights into bilaterian evolution from three spiralian genomes.</title>
        <authorList>
            <person name="Simakov O."/>
            <person name="Marletaz F."/>
            <person name="Cho S.J."/>
            <person name="Edsinger-Gonzales E."/>
            <person name="Havlak P."/>
            <person name="Hellsten U."/>
            <person name="Kuo D.H."/>
            <person name="Larsson T."/>
            <person name="Lv J."/>
            <person name="Arendt D."/>
            <person name="Savage R."/>
            <person name="Osoegawa K."/>
            <person name="de Jong P."/>
            <person name="Grimwood J."/>
            <person name="Chapman J.A."/>
            <person name="Shapiro H."/>
            <person name="Aerts A."/>
            <person name="Otillar R.P."/>
            <person name="Terry A.Y."/>
            <person name="Boore J.L."/>
            <person name="Grigoriev I.V."/>
            <person name="Lindberg D.R."/>
            <person name="Seaver E.C."/>
            <person name="Weisblat D.A."/>
            <person name="Putnam N.H."/>
            <person name="Rokhsar D.S."/>
        </authorList>
    </citation>
    <scope>NUCLEOTIDE SEQUENCE</scope>
</reference>
<dbReference type="AlphaFoldDB" id="T1FLZ5"/>
<reference evidence="15" key="3">
    <citation type="submission" date="2015-06" db="UniProtKB">
        <authorList>
            <consortium name="EnsemblMetazoa"/>
        </authorList>
    </citation>
    <scope>IDENTIFICATION</scope>
</reference>
<dbReference type="RefSeq" id="XP_009023705.1">
    <property type="nucleotide sequence ID" value="XM_009025457.1"/>
</dbReference>
<dbReference type="Pfam" id="PF00096">
    <property type="entry name" value="zf-C2H2"/>
    <property type="match status" value="2"/>
</dbReference>
<dbReference type="OrthoDB" id="9439903at2759"/>
<evidence type="ECO:0000256" key="8">
    <source>
        <dbReference type="ARBA" id="ARBA00023125"/>
    </source>
</evidence>
<proteinExistence type="inferred from homology"/>
<dbReference type="EMBL" id="AMQM01012082">
    <property type="status" value="NOT_ANNOTATED_CDS"/>
    <property type="molecule type" value="Genomic_DNA"/>
</dbReference>
<comment type="similarity">
    <text evidence="2">Belongs to the krueppel C2H2-type zinc-finger protein family.</text>
</comment>
<organism evidence="15 16">
    <name type="scientific">Helobdella robusta</name>
    <name type="common">Californian leech</name>
    <dbReference type="NCBI Taxonomy" id="6412"/>
    <lineage>
        <taxon>Eukaryota</taxon>
        <taxon>Metazoa</taxon>
        <taxon>Spiralia</taxon>
        <taxon>Lophotrochozoa</taxon>
        <taxon>Annelida</taxon>
        <taxon>Clitellata</taxon>
        <taxon>Hirudinea</taxon>
        <taxon>Rhynchobdellida</taxon>
        <taxon>Glossiphoniidae</taxon>
        <taxon>Helobdella</taxon>
    </lineage>
</organism>
<keyword evidence="5 11" id="KW-0863">Zinc-finger</keyword>
<dbReference type="PROSITE" id="PS50157">
    <property type="entry name" value="ZINC_FINGER_C2H2_2"/>
    <property type="match status" value="2"/>
</dbReference>
<evidence type="ECO:0000256" key="10">
    <source>
        <dbReference type="ARBA" id="ARBA00023242"/>
    </source>
</evidence>
<dbReference type="FunFam" id="3.30.160.60:FF:001370">
    <property type="entry name" value="Zinc finger protein"/>
    <property type="match status" value="1"/>
</dbReference>
<keyword evidence="7" id="KW-0805">Transcription regulation</keyword>
<dbReference type="SMART" id="SM00355">
    <property type="entry name" value="ZnF_C2H2"/>
    <property type="match status" value="2"/>
</dbReference>
<evidence type="ECO:0000313" key="15">
    <source>
        <dbReference type="EnsemblMetazoa" id="HelroP184782"/>
    </source>
</evidence>
<evidence type="ECO:0000256" key="1">
    <source>
        <dbReference type="ARBA" id="ARBA00004123"/>
    </source>
</evidence>
<keyword evidence="8" id="KW-0238">DNA-binding</keyword>
<dbReference type="HOGENOM" id="CLU_2078888_0_0_1"/>
<keyword evidence="9" id="KW-0804">Transcription</keyword>
<dbReference type="EnsemblMetazoa" id="HelroT184782">
    <property type="protein sequence ID" value="HelroP184782"/>
    <property type="gene ID" value="HelroG184782"/>
</dbReference>
<feature type="domain" description="C2H2-type" evidence="13">
    <location>
        <begin position="94"/>
        <end position="118"/>
    </location>
</feature>
<dbReference type="EMBL" id="KB097219">
    <property type="protein sequence ID" value="ESN98196.1"/>
    <property type="molecule type" value="Genomic_DNA"/>
</dbReference>
<dbReference type="eggNOG" id="KOG1721">
    <property type="taxonomic scope" value="Eukaryota"/>
</dbReference>
<dbReference type="GO" id="GO:0008270">
    <property type="term" value="F:zinc ion binding"/>
    <property type="evidence" value="ECO:0007669"/>
    <property type="project" value="UniProtKB-KW"/>
</dbReference>
<dbReference type="CTD" id="20209844"/>
<dbReference type="InterPro" id="IPR013087">
    <property type="entry name" value="Znf_C2H2_type"/>
</dbReference>
<evidence type="ECO:0000313" key="16">
    <source>
        <dbReference type="Proteomes" id="UP000015101"/>
    </source>
</evidence>
<protein>
    <recommendedName>
        <fullName evidence="13">C2H2-type domain-containing protein</fullName>
    </recommendedName>
</protein>
<keyword evidence="16" id="KW-1185">Reference proteome</keyword>
<keyword evidence="10" id="KW-0539">Nucleus</keyword>
<dbReference type="Gene3D" id="3.30.160.60">
    <property type="entry name" value="Classic Zinc Finger"/>
    <property type="match status" value="2"/>
</dbReference>
<sequence>YVNTTSGADDNINNNINNGSKSSSSSNNNNINNNINNNNNHNNNNDYPDFGYVNFVNDEDGESHFCFECNRTFKRAIYLRRHVTREHWTTAKLFKCDICAYETKHQSNLLVHRRTHTG</sequence>
<keyword evidence="6" id="KW-0862">Zinc</keyword>
<keyword evidence="4" id="KW-0677">Repeat</keyword>
<keyword evidence="3" id="KW-0479">Metal-binding</keyword>
<evidence type="ECO:0000256" key="4">
    <source>
        <dbReference type="ARBA" id="ARBA00022737"/>
    </source>
</evidence>
<evidence type="ECO:0000259" key="13">
    <source>
        <dbReference type="PROSITE" id="PS50157"/>
    </source>
</evidence>
<evidence type="ECO:0000256" key="9">
    <source>
        <dbReference type="ARBA" id="ARBA00023163"/>
    </source>
</evidence>
<evidence type="ECO:0000256" key="3">
    <source>
        <dbReference type="ARBA" id="ARBA00022723"/>
    </source>
</evidence>
<dbReference type="STRING" id="6412.T1FLZ5"/>
<evidence type="ECO:0000256" key="11">
    <source>
        <dbReference type="PROSITE-ProRule" id="PRU00042"/>
    </source>
</evidence>
<dbReference type="Proteomes" id="UP000015101">
    <property type="component" value="Unassembled WGS sequence"/>
</dbReference>
<dbReference type="GO" id="GO:0003690">
    <property type="term" value="F:double-stranded DNA binding"/>
    <property type="evidence" value="ECO:0007669"/>
    <property type="project" value="UniProtKB-ARBA"/>
</dbReference>
<evidence type="ECO:0000256" key="6">
    <source>
        <dbReference type="ARBA" id="ARBA00022833"/>
    </source>
</evidence>
<comment type="subcellular location">
    <subcellularLocation>
        <location evidence="1">Nucleus</location>
    </subcellularLocation>
</comment>
<reference evidence="16" key="1">
    <citation type="submission" date="2012-12" db="EMBL/GenBank/DDBJ databases">
        <authorList>
            <person name="Hellsten U."/>
            <person name="Grimwood J."/>
            <person name="Chapman J.A."/>
            <person name="Shapiro H."/>
            <person name="Aerts A."/>
            <person name="Otillar R.P."/>
            <person name="Terry A.Y."/>
            <person name="Boore J.L."/>
            <person name="Simakov O."/>
            <person name="Marletaz F."/>
            <person name="Cho S.-J."/>
            <person name="Edsinger-Gonzales E."/>
            <person name="Havlak P."/>
            <person name="Kuo D.-H."/>
            <person name="Larsson T."/>
            <person name="Lv J."/>
            <person name="Arendt D."/>
            <person name="Savage R."/>
            <person name="Osoegawa K."/>
            <person name="de Jong P."/>
            <person name="Lindberg D.R."/>
            <person name="Seaver E.C."/>
            <person name="Weisblat D.A."/>
            <person name="Putnam N.H."/>
            <person name="Grigoriev I.V."/>
            <person name="Rokhsar D.S."/>
        </authorList>
    </citation>
    <scope>NUCLEOTIDE SEQUENCE</scope>
</reference>
<dbReference type="GeneID" id="20209844"/>
<evidence type="ECO:0000256" key="5">
    <source>
        <dbReference type="ARBA" id="ARBA00022771"/>
    </source>
</evidence>
<evidence type="ECO:0000256" key="7">
    <source>
        <dbReference type="ARBA" id="ARBA00023015"/>
    </source>
</evidence>
<dbReference type="PANTHER" id="PTHR24379">
    <property type="entry name" value="KRAB AND ZINC FINGER DOMAIN-CONTAINING"/>
    <property type="match status" value="1"/>
</dbReference>
<feature type="region of interest" description="Disordered" evidence="12">
    <location>
        <begin position="1"/>
        <end position="43"/>
    </location>
</feature>
<dbReference type="KEGG" id="hro:HELRODRAFT_184782"/>
<gene>
    <name evidence="15" type="primary">20209844</name>
    <name evidence="14" type="ORF">HELRODRAFT_184782</name>
</gene>
<evidence type="ECO:0000313" key="14">
    <source>
        <dbReference type="EMBL" id="ESN98196.1"/>
    </source>
</evidence>
<evidence type="ECO:0000256" key="12">
    <source>
        <dbReference type="SAM" id="MobiDB-lite"/>
    </source>
</evidence>
<dbReference type="InterPro" id="IPR036236">
    <property type="entry name" value="Znf_C2H2_sf"/>
</dbReference>
<dbReference type="SUPFAM" id="SSF57667">
    <property type="entry name" value="beta-beta-alpha zinc fingers"/>
    <property type="match status" value="1"/>
</dbReference>
<dbReference type="InParanoid" id="T1FLZ5"/>
<dbReference type="PANTHER" id="PTHR24379:SF121">
    <property type="entry name" value="C2H2-TYPE DOMAIN-CONTAINING PROTEIN"/>
    <property type="match status" value="1"/>
</dbReference>
<dbReference type="GO" id="GO:0005634">
    <property type="term" value="C:nucleus"/>
    <property type="evidence" value="ECO:0007669"/>
    <property type="project" value="UniProtKB-SubCell"/>
</dbReference>
<accession>T1FLZ5</accession>
<feature type="compositionally biased region" description="Low complexity" evidence="12">
    <location>
        <begin position="11"/>
        <end position="43"/>
    </location>
</feature>
<feature type="domain" description="C2H2-type" evidence="13">
    <location>
        <begin position="64"/>
        <end position="87"/>
    </location>
</feature>
<name>T1FLZ5_HELRO</name>